<evidence type="ECO:0000313" key="2">
    <source>
        <dbReference type="EMBL" id="SES15703.1"/>
    </source>
</evidence>
<dbReference type="PANTHER" id="PTHR12993">
    <property type="entry name" value="N-ACETYLGLUCOSAMINYL-PHOSPHATIDYLINOSITOL DE-N-ACETYLASE-RELATED"/>
    <property type="match status" value="1"/>
</dbReference>
<name>A0A1H9V325_9MICO</name>
<dbReference type="EMBL" id="FOHB01000003">
    <property type="protein sequence ID" value="SES15703.1"/>
    <property type="molecule type" value="Genomic_DNA"/>
</dbReference>
<dbReference type="AlphaFoldDB" id="A0A1H9V325"/>
<evidence type="ECO:0000313" key="3">
    <source>
        <dbReference type="Proteomes" id="UP000199019"/>
    </source>
</evidence>
<organism evidence="2 3">
    <name type="scientific">Pedococcus cremeus</name>
    <dbReference type="NCBI Taxonomy" id="587636"/>
    <lineage>
        <taxon>Bacteria</taxon>
        <taxon>Bacillati</taxon>
        <taxon>Actinomycetota</taxon>
        <taxon>Actinomycetes</taxon>
        <taxon>Micrococcales</taxon>
        <taxon>Intrasporangiaceae</taxon>
        <taxon>Pedococcus</taxon>
    </lineage>
</organism>
<keyword evidence="1" id="KW-0862">Zinc</keyword>
<dbReference type="InterPro" id="IPR024078">
    <property type="entry name" value="LmbE-like_dom_sf"/>
</dbReference>
<dbReference type="InterPro" id="IPR003737">
    <property type="entry name" value="GlcNAc_PI_deacetylase-related"/>
</dbReference>
<proteinExistence type="predicted"/>
<dbReference type="RefSeq" id="WP_091758078.1">
    <property type="nucleotide sequence ID" value="NZ_FOHB01000003.1"/>
</dbReference>
<sequence length="268" mass="28402">MATDATTRRRPRLLVVVAHPDDETFGCGSVLLYAAAAGAVTGVVCATRGEEGSPAPGVDVPAEGLGALRERELHDAAALLGVSEVVLLGYRDSGMDGAAPPGSLVAAPPDDVVGAVRKAVTAFDADVVVTLDASDGHRDHARMREATVAAVEGLPVRVYLHCLPRSLMRRWLAHHAGGDAAASYEQFPDLGTPDELLTTVLDTSEHLPRREEAIAAHRSQTSPFEGLPDDLRQAFLGRDHLIRAVPAWDGGAQEQSLFAEEISLRERS</sequence>
<dbReference type="SUPFAM" id="SSF102588">
    <property type="entry name" value="LmbE-like"/>
    <property type="match status" value="1"/>
</dbReference>
<accession>A0A1H9V325</accession>
<dbReference type="GO" id="GO:0016811">
    <property type="term" value="F:hydrolase activity, acting on carbon-nitrogen (but not peptide) bonds, in linear amides"/>
    <property type="evidence" value="ECO:0007669"/>
    <property type="project" value="TreeGrafter"/>
</dbReference>
<dbReference type="Pfam" id="PF02585">
    <property type="entry name" value="PIG-L"/>
    <property type="match status" value="1"/>
</dbReference>
<reference evidence="3" key="1">
    <citation type="submission" date="2016-10" db="EMBL/GenBank/DDBJ databases">
        <authorList>
            <person name="Varghese N."/>
            <person name="Submissions S."/>
        </authorList>
    </citation>
    <scope>NUCLEOTIDE SEQUENCE [LARGE SCALE GENOMIC DNA]</scope>
    <source>
        <strain evidence="3">CGMCC 1.6963</strain>
    </source>
</reference>
<dbReference type="PANTHER" id="PTHR12993:SF11">
    <property type="entry name" value="N-ACETYLGLUCOSAMINYL-PHOSPHATIDYLINOSITOL DE-N-ACETYLASE"/>
    <property type="match status" value="1"/>
</dbReference>
<gene>
    <name evidence="2" type="ORF">SAMN05216199_2251</name>
</gene>
<evidence type="ECO:0000256" key="1">
    <source>
        <dbReference type="ARBA" id="ARBA00022833"/>
    </source>
</evidence>
<dbReference type="GO" id="GO:0016137">
    <property type="term" value="P:glycoside metabolic process"/>
    <property type="evidence" value="ECO:0007669"/>
    <property type="project" value="UniProtKB-ARBA"/>
</dbReference>
<keyword evidence="3" id="KW-1185">Reference proteome</keyword>
<dbReference type="Gene3D" id="3.40.50.10320">
    <property type="entry name" value="LmbE-like"/>
    <property type="match status" value="1"/>
</dbReference>
<dbReference type="Proteomes" id="UP000199019">
    <property type="component" value="Unassembled WGS sequence"/>
</dbReference>
<dbReference type="OrthoDB" id="116799at2"/>
<dbReference type="STRING" id="587636.SAMN05216199_2251"/>
<protein>
    <submittedName>
        <fullName evidence="2">N-acetylglucosaminyl deacetylase, LmbE family</fullName>
    </submittedName>
</protein>